<feature type="domain" description="HAMP" evidence="14">
    <location>
        <begin position="190"/>
        <end position="246"/>
    </location>
</feature>
<dbReference type="CDD" id="cd00082">
    <property type="entry name" value="HisKA"/>
    <property type="match status" value="1"/>
</dbReference>
<dbReference type="FunFam" id="1.10.287.130:FF:000001">
    <property type="entry name" value="Two-component sensor histidine kinase"/>
    <property type="match status" value="1"/>
</dbReference>
<dbReference type="PRINTS" id="PR00344">
    <property type="entry name" value="BCTRLSENSOR"/>
</dbReference>
<feature type="domain" description="Histidine kinase" evidence="13">
    <location>
        <begin position="261"/>
        <end position="482"/>
    </location>
</feature>
<dbReference type="InterPro" id="IPR004358">
    <property type="entry name" value="Sig_transdc_His_kin-like_C"/>
</dbReference>
<keyword evidence="10 12" id="KW-0472">Membrane</keyword>
<dbReference type="SUPFAM" id="SSF55874">
    <property type="entry name" value="ATPase domain of HSP90 chaperone/DNA topoisomerase II/histidine kinase"/>
    <property type="match status" value="1"/>
</dbReference>
<dbReference type="STRING" id="285568.AQJ66_25405"/>
<dbReference type="InterPro" id="IPR050428">
    <property type="entry name" value="TCS_sensor_his_kinase"/>
</dbReference>
<evidence type="ECO:0000256" key="7">
    <source>
        <dbReference type="ARBA" id="ARBA00022777"/>
    </source>
</evidence>
<dbReference type="SUPFAM" id="SSF47384">
    <property type="entry name" value="Homodimeric domain of signal transducing histidine kinase"/>
    <property type="match status" value="1"/>
</dbReference>
<evidence type="ECO:0000256" key="5">
    <source>
        <dbReference type="ARBA" id="ARBA00022679"/>
    </source>
</evidence>
<dbReference type="EC" id="2.7.13.3" evidence="3"/>
<dbReference type="InterPro" id="IPR005467">
    <property type="entry name" value="His_kinase_dom"/>
</dbReference>
<dbReference type="GO" id="GO:0000155">
    <property type="term" value="F:phosphorelay sensor kinase activity"/>
    <property type="evidence" value="ECO:0007669"/>
    <property type="project" value="InterPro"/>
</dbReference>
<dbReference type="Gene3D" id="6.10.340.10">
    <property type="match status" value="1"/>
</dbReference>
<keyword evidence="8 12" id="KW-1133">Transmembrane helix</keyword>
<keyword evidence="9" id="KW-0902">Two-component regulatory system</keyword>
<evidence type="ECO:0000256" key="9">
    <source>
        <dbReference type="ARBA" id="ARBA00023012"/>
    </source>
</evidence>
<evidence type="ECO:0000256" key="11">
    <source>
        <dbReference type="SAM" id="MobiDB-lite"/>
    </source>
</evidence>
<evidence type="ECO:0000259" key="13">
    <source>
        <dbReference type="PROSITE" id="PS50109"/>
    </source>
</evidence>
<comment type="subcellular location">
    <subcellularLocation>
        <location evidence="2">Cell membrane</location>
    </subcellularLocation>
</comment>
<protein>
    <recommendedName>
        <fullName evidence="3">histidine kinase</fullName>
        <ecNumber evidence="3">2.7.13.3</ecNumber>
    </recommendedName>
</protein>
<dbReference type="OrthoDB" id="9786919at2"/>
<keyword evidence="7" id="KW-0418">Kinase</keyword>
<dbReference type="PROSITE" id="PS50885">
    <property type="entry name" value="HAMP"/>
    <property type="match status" value="1"/>
</dbReference>
<dbReference type="PROSITE" id="PS50109">
    <property type="entry name" value="HIS_KIN"/>
    <property type="match status" value="1"/>
</dbReference>
<sequence>MPTVPGTIPSGGGGRAPRSRPGLKSVSRRLTAGFLLIVAIGVLGADIYCVLTLSGRLREQGDRQIVQVHRRRMQALSEGRTLPAARDGSSWAVVGGRGEVRQRDGATSLTSRLPLSPRVLRERAGVGRPTAFAGGTVRAVVSRLPDGGYLVTARSTASEREAVRTLVGVETAVGLPLIALLVLGALWCSRRTLVPLREMLRSARQIAEGSDEPSARVPVATRSLRELQCTADTLNYLLRRIEEGSVRRRNAELRLHELVGAASHELRTPLTTITGYTQLARLGALDDPHRMDHAMEQVEREIQRINQLVEDLLLLAHLSHGGALERRPVDLARICAEAVRRAQASGPRHTHTLRCVAESPIHLVEGDPGRLEQVVGHLVSNVLIHTPENTSAELRLRLDGDRQVIDVVDQGPGVPETARDHIFEPFFRAEHAPPAGPDTDPGRGRGLGLSVAAVVVKAHGGSIGLRPSERGAWFHVTLPAFGTRPPADVGQTRAALS</sequence>
<evidence type="ECO:0000256" key="6">
    <source>
        <dbReference type="ARBA" id="ARBA00022692"/>
    </source>
</evidence>
<evidence type="ECO:0000313" key="16">
    <source>
        <dbReference type="Proteomes" id="UP000053024"/>
    </source>
</evidence>
<dbReference type="PANTHER" id="PTHR45436:SF5">
    <property type="entry name" value="SENSOR HISTIDINE KINASE TRCS"/>
    <property type="match status" value="1"/>
</dbReference>
<dbReference type="PANTHER" id="PTHR45436">
    <property type="entry name" value="SENSOR HISTIDINE KINASE YKOH"/>
    <property type="match status" value="1"/>
</dbReference>
<dbReference type="InterPro" id="IPR003594">
    <property type="entry name" value="HATPase_dom"/>
</dbReference>
<dbReference type="Pfam" id="PF02518">
    <property type="entry name" value="HATPase_c"/>
    <property type="match status" value="1"/>
</dbReference>
<dbReference type="CDD" id="cd00075">
    <property type="entry name" value="HATPase"/>
    <property type="match status" value="1"/>
</dbReference>
<dbReference type="Gene3D" id="3.30.565.10">
    <property type="entry name" value="Histidine kinase-like ATPase, C-terminal domain"/>
    <property type="match status" value="1"/>
</dbReference>
<comment type="caution">
    <text evidence="15">The sequence shown here is derived from an EMBL/GenBank/DDBJ whole genome shotgun (WGS) entry which is preliminary data.</text>
</comment>
<evidence type="ECO:0000313" key="15">
    <source>
        <dbReference type="EMBL" id="KUN81007.1"/>
    </source>
</evidence>
<evidence type="ECO:0000256" key="8">
    <source>
        <dbReference type="ARBA" id="ARBA00022989"/>
    </source>
</evidence>
<accession>A0A101SVP2</accession>
<dbReference type="RefSeq" id="WP_061926618.1">
    <property type="nucleotide sequence ID" value="NZ_KQ948864.1"/>
</dbReference>
<feature type="transmembrane region" description="Helical" evidence="12">
    <location>
        <begin position="166"/>
        <end position="187"/>
    </location>
</feature>
<evidence type="ECO:0000256" key="12">
    <source>
        <dbReference type="SAM" id="Phobius"/>
    </source>
</evidence>
<evidence type="ECO:0000256" key="4">
    <source>
        <dbReference type="ARBA" id="ARBA00022553"/>
    </source>
</evidence>
<comment type="catalytic activity">
    <reaction evidence="1">
        <text>ATP + protein L-histidine = ADP + protein N-phospho-L-histidine.</text>
        <dbReference type="EC" id="2.7.13.3"/>
    </reaction>
</comment>
<proteinExistence type="predicted"/>
<keyword evidence="5" id="KW-0808">Transferase</keyword>
<dbReference type="CDD" id="cd06225">
    <property type="entry name" value="HAMP"/>
    <property type="match status" value="1"/>
</dbReference>
<evidence type="ECO:0000256" key="2">
    <source>
        <dbReference type="ARBA" id="ARBA00004236"/>
    </source>
</evidence>
<name>A0A101SVP2_9ACTN</name>
<evidence type="ECO:0000256" key="10">
    <source>
        <dbReference type="ARBA" id="ARBA00023136"/>
    </source>
</evidence>
<dbReference type="InterPro" id="IPR036890">
    <property type="entry name" value="HATPase_C_sf"/>
</dbReference>
<evidence type="ECO:0000256" key="3">
    <source>
        <dbReference type="ARBA" id="ARBA00012438"/>
    </source>
</evidence>
<dbReference type="AlphaFoldDB" id="A0A101SVP2"/>
<dbReference type="InterPro" id="IPR003660">
    <property type="entry name" value="HAMP_dom"/>
</dbReference>
<dbReference type="Gene3D" id="1.10.287.130">
    <property type="match status" value="1"/>
</dbReference>
<feature type="region of interest" description="Disordered" evidence="11">
    <location>
        <begin position="1"/>
        <end position="22"/>
    </location>
</feature>
<keyword evidence="6 12" id="KW-0812">Transmembrane</keyword>
<reference evidence="15 16" key="1">
    <citation type="submission" date="2015-10" db="EMBL/GenBank/DDBJ databases">
        <title>Draft genome sequence of Streptomyces bungoensis DSM 41781, type strain for the species Streptomyces bungoensis.</title>
        <authorList>
            <person name="Ruckert C."/>
            <person name="Winkler A."/>
            <person name="Kalinowski J."/>
            <person name="Kampfer P."/>
            <person name="Glaeser S."/>
        </authorList>
    </citation>
    <scope>NUCLEOTIDE SEQUENCE [LARGE SCALE GENOMIC DNA]</scope>
    <source>
        <strain evidence="15 16">DSM 41781</strain>
    </source>
</reference>
<dbReference type="SMART" id="SM00388">
    <property type="entry name" value="HisKA"/>
    <property type="match status" value="1"/>
</dbReference>
<dbReference type="Proteomes" id="UP000053024">
    <property type="component" value="Unassembled WGS sequence"/>
</dbReference>
<dbReference type="EMBL" id="LMWX01000045">
    <property type="protein sequence ID" value="KUN81007.1"/>
    <property type="molecule type" value="Genomic_DNA"/>
</dbReference>
<gene>
    <name evidence="15" type="ORF">AQJ66_25405</name>
</gene>
<evidence type="ECO:0000256" key="1">
    <source>
        <dbReference type="ARBA" id="ARBA00000085"/>
    </source>
</evidence>
<dbReference type="InterPro" id="IPR036097">
    <property type="entry name" value="HisK_dim/P_sf"/>
</dbReference>
<dbReference type="GO" id="GO:0005886">
    <property type="term" value="C:plasma membrane"/>
    <property type="evidence" value="ECO:0007669"/>
    <property type="project" value="UniProtKB-SubCell"/>
</dbReference>
<keyword evidence="4" id="KW-0597">Phosphoprotein</keyword>
<feature type="transmembrane region" description="Helical" evidence="12">
    <location>
        <begin position="30"/>
        <end position="53"/>
    </location>
</feature>
<dbReference type="SMART" id="SM00387">
    <property type="entry name" value="HATPase_c"/>
    <property type="match status" value="1"/>
</dbReference>
<evidence type="ECO:0000259" key="14">
    <source>
        <dbReference type="PROSITE" id="PS50885"/>
    </source>
</evidence>
<organism evidence="15 16">
    <name type="scientific">Streptomyces bungoensis</name>
    <dbReference type="NCBI Taxonomy" id="285568"/>
    <lineage>
        <taxon>Bacteria</taxon>
        <taxon>Bacillati</taxon>
        <taxon>Actinomycetota</taxon>
        <taxon>Actinomycetes</taxon>
        <taxon>Kitasatosporales</taxon>
        <taxon>Streptomycetaceae</taxon>
        <taxon>Streptomyces</taxon>
    </lineage>
</organism>
<keyword evidence="16" id="KW-1185">Reference proteome</keyword>
<dbReference type="InterPro" id="IPR003661">
    <property type="entry name" value="HisK_dim/P_dom"/>
</dbReference>
<dbReference type="Pfam" id="PF00512">
    <property type="entry name" value="HisKA"/>
    <property type="match status" value="1"/>
</dbReference>